<feature type="non-terminal residue" evidence="1">
    <location>
        <position position="1"/>
    </location>
</feature>
<accession>A0ABX9DAI0</accession>
<proteinExistence type="predicted"/>
<gene>
    <name evidence="1" type="ORF">BYZ73_21100</name>
</gene>
<evidence type="ECO:0000313" key="2">
    <source>
        <dbReference type="Proteomes" id="UP000248659"/>
    </source>
</evidence>
<protein>
    <submittedName>
        <fullName evidence="1">Uncharacterized protein</fullName>
    </submittedName>
</protein>
<name>A0ABX9DAI0_9RHOB</name>
<dbReference type="RefSeq" id="WP_181498160.1">
    <property type="nucleotide sequence ID" value="NZ_MUAV01000092.1"/>
</dbReference>
<keyword evidence="2" id="KW-1185">Reference proteome</keyword>
<comment type="caution">
    <text evidence="1">The sequence shown here is derived from an EMBL/GenBank/DDBJ whole genome shotgun (WGS) entry which is preliminary data.</text>
</comment>
<organism evidence="1 2">
    <name type="scientific">Rhodovulum viride</name>
    <dbReference type="NCBI Taxonomy" id="1231134"/>
    <lineage>
        <taxon>Bacteria</taxon>
        <taxon>Pseudomonadati</taxon>
        <taxon>Pseudomonadota</taxon>
        <taxon>Alphaproteobacteria</taxon>
        <taxon>Rhodobacterales</taxon>
        <taxon>Paracoccaceae</taxon>
        <taxon>Rhodovulum</taxon>
    </lineage>
</organism>
<sequence length="164" mass="16877">DQDLPWRAIDVRACKDNPIAITEGSPGAPKIQPRAMSQTNLLGTINLSGGSSLVGSIITGLDGVRDMRVDLCWFRTGGGASGLQFALNRDGTGSTGYINLGGLETPSHGTLYVNLVTGAWSFMSNAGGAAGVAGLAPYNRLYFQASGPANQNLIGAAHAITGRT</sequence>
<dbReference type="EMBL" id="MUAV01000092">
    <property type="protein sequence ID" value="RAP39332.1"/>
    <property type="molecule type" value="Genomic_DNA"/>
</dbReference>
<evidence type="ECO:0000313" key="1">
    <source>
        <dbReference type="EMBL" id="RAP39332.1"/>
    </source>
</evidence>
<dbReference type="Proteomes" id="UP000248659">
    <property type="component" value="Unassembled WGS sequence"/>
</dbReference>
<reference evidence="1 2" key="1">
    <citation type="submission" date="2017-01" db="EMBL/GenBank/DDBJ databases">
        <title>Genome sequence of Rhodovulum viride JA756.</title>
        <authorList>
            <person name="Lakshmi K.V."/>
            <person name="Tushar L.D."/>
            <person name="Sasikala C."/>
            <person name="Venkataramana C."/>
        </authorList>
    </citation>
    <scope>NUCLEOTIDE SEQUENCE [LARGE SCALE GENOMIC DNA]</scope>
    <source>
        <strain evidence="1 2">JA756</strain>
    </source>
</reference>